<dbReference type="Proteomes" id="UP000002817">
    <property type="component" value="Unassembled WGS sequence"/>
</dbReference>
<accession>C9QM69</accession>
<dbReference type="STRING" id="675816.VIA_003921"/>
<reference evidence="2" key="2">
    <citation type="submission" date="2011-08" db="EMBL/GenBank/DDBJ databases">
        <authorList>
            <person name="Hoffman M."/>
            <person name="Strain E.A."/>
            <person name="Brown E."/>
            <person name="Allard M.W."/>
        </authorList>
    </citation>
    <scope>NUCLEOTIDE SEQUENCE</scope>
    <source>
        <strain evidence="2">CIP 102891</strain>
    </source>
</reference>
<name>C9QM69_VIBOR</name>
<evidence type="ECO:0000313" key="1">
    <source>
        <dbReference type="EMBL" id="EEX93274.1"/>
    </source>
</evidence>
<dbReference type="Proteomes" id="UP000003515">
    <property type="component" value="Unassembled WGS sequence"/>
</dbReference>
<dbReference type="PATRIC" id="fig|675816.5.peg.2281"/>
<protein>
    <recommendedName>
        <fullName evidence="5">ABC-type phosphate transport system, periplasmic component</fullName>
    </recommendedName>
</protein>
<dbReference type="RefSeq" id="WP_004415600.1">
    <property type="nucleotide sequence ID" value="NZ_ACZV01000005.1"/>
</dbReference>
<keyword evidence="4" id="KW-1185">Reference proteome</keyword>
<organism evidence="2 3">
    <name type="scientific">Vibrio orientalis CIP 102891 = ATCC 33934</name>
    <dbReference type="NCBI Taxonomy" id="675816"/>
    <lineage>
        <taxon>Bacteria</taxon>
        <taxon>Pseudomonadati</taxon>
        <taxon>Pseudomonadota</taxon>
        <taxon>Gammaproteobacteria</taxon>
        <taxon>Vibrionales</taxon>
        <taxon>Vibrionaceae</taxon>
        <taxon>Vibrio</taxon>
        <taxon>Vibrio oreintalis group</taxon>
    </lineage>
</organism>
<comment type="caution">
    <text evidence="2">The sequence shown here is derived from an EMBL/GenBank/DDBJ whole genome shotgun (WGS) entry which is preliminary data.</text>
</comment>
<evidence type="ECO:0008006" key="5">
    <source>
        <dbReference type="Google" id="ProtNLM"/>
    </source>
</evidence>
<dbReference type="eggNOG" id="COG0226">
    <property type="taxonomic scope" value="Bacteria"/>
</dbReference>
<dbReference type="OrthoDB" id="5368544at2"/>
<evidence type="ECO:0000313" key="3">
    <source>
        <dbReference type="Proteomes" id="UP000002817"/>
    </source>
</evidence>
<dbReference type="SUPFAM" id="SSF53850">
    <property type="entry name" value="Periplasmic binding protein-like II"/>
    <property type="match status" value="1"/>
</dbReference>
<dbReference type="Gene3D" id="3.40.190.10">
    <property type="entry name" value="Periplasmic binding protein-like II"/>
    <property type="match status" value="1"/>
</dbReference>
<dbReference type="AlphaFoldDB" id="C9QM69"/>
<dbReference type="EMBL" id="AFWH01000027">
    <property type="protein sequence ID" value="EGU50059.1"/>
    <property type="molecule type" value="Genomic_DNA"/>
</dbReference>
<sequence length="137" mass="15673">MRTYLSLLLLLFTPYSVAGLFVVVSEQSQINRFEVDDIADVYLGRTKVLDSLYINQVIDRKGEVRRRFFMSVTQMRESQVNAYWAKLKFSGSMRAPEQVESDSRVFEKLLANPQAVGYTAERPAIDSGIKVVLEINE</sequence>
<evidence type="ECO:0000313" key="2">
    <source>
        <dbReference type="EMBL" id="EGU50059.1"/>
    </source>
</evidence>
<proteinExistence type="predicted"/>
<dbReference type="EMBL" id="ACZV01000005">
    <property type="protein sequence ID" value="EEX93274.1"/>
    <property type="molecule type" value="Genomic_DNA"/>
</dbReference>
<evidence type="ECO:0000313" key="4">
    <source>
        <dbReference type="Proteomes" id="UP000003515"/>
    </source>
</evidence>
<reference evidence="1 4" key="1">
    <citation type="submission" date="2009-10" db="EMBL/GenBank/DDBJ databases">
        <authorList>
            <consortium name="Los Alamos National Laboratory (LANL)"/>
            <consortium name="National Microbial Pathogen Data Resource (NMPDR)"/>
            <person name="Munk A.C."/>
            <person name="Chertkov O."/>
            <person name="Tapia R."/>
            <person name="Green L."/>
            <person name="Rogers Y."/>
            <person name="Detter J.C."/>
            <person name="Bruce D."/>
            <person name="Brettin T.S."/>
            <person name="Colwell R.R."/>
            <person name="Huq A."/>
            <person name="Grim C.J."/>
            <person name="Hasan N.A."/>
            <person name="Bartels D."/>
            <person name="Vonstein V."/>
        </authorList>
    </citation>
    <scope>NUCLEOTIDE SEQUENCE [LARGE SCALE GENOMIC DNA]</scope>
    <source>
        <strain evidence="1 4">CIP 102891</strain>
    </source>
</reference>
<gene>
    <name evidence="1" type="ORF">VIA_003921</name>
    <name evidence="2" type="ORF">VIOR3934_16776</name>
</gene>
<reference evidence="2 3" key="3">
    <citation type="journal article" date="2012" name="Int. J. Syst. Evol. Microbiol.">
        <title>Vibrio caribbeanicus sp. nov., isolated from the marine sponge Scleritoderma cyanea.</title>
        <authorList>
            <person name="Hoffmann M."/>
            <person name="Monday S.R."/>
            <person name="Allard M.W."/>
            <person name="Strain E.A."/>
            <person name="Whittaker P."/>
            <person name="Naum M."/>
            <person name="McCarthy P.J."/>
            <person name="Lopez J.V."/>
            <person name="Fischer M."/>
            <person name="Brown E.W."/>
        </authorList>
    </citation>
    <scope>NUCLEOTIDE SEQUENCE [LARGE SCALE GENOMIC DNA]</scope>
    <source>
        <strain evidence="2">CIP 102891</strain>
        <strain evidence="3">CIP 102891 / ATCC 33934</strain>
    </source>
</reference>